<gene>
    <name evidence="2" type="ORF">GGR23_003385</name>
</gene>
<dbReference type="AlphaFoldDB" id="A0A7W6NMA3"/>
<evidence type="ECO:0000256" key="1">
    <source>
        <dbReference type="SAM" id="MobiDB-lite"/>
    </source>
</evidence>
<evidence type="ECO:0000313" key="2">
    <source>
        <dbReference type="EMBL" id="MBB4066172.1"/>
    </source>
</evidence>
<organism evidence="2 3">
    <name type="scientific">Gellertiella hungarica</name>
    <dbReference type="NCBI Taxonomy" id="1572859"/>
    <lineage>
        <taxon>Bacteria</taxon>
        <taxon>Pseudomonadati</taxon>
        <taxon>Pseudomonadota</taxon>
        <taxon>Alphaproteobacteria</taxon>
        <taxon>Hyphomicrobiales</taxon>
        <taxon>Rhizobiaceae</taxon>
        <taxon>Gellertiella</taxon>
    </lineage>
</organism>
<feature type="non-terminal residue" evidence="2">
    <location>
        <position position="32"/>
    </location>
</feature>
<dbReference type="EMBL" id="JACIEZ010000007">
    <property type="protein sequence ID" value="MBB4066172.1"/>
    <property type="molecule type" value="Genomic_DNA"/>
</dbReference>
<protein>
    <submittedName>
        <fullName evidence="2">Uncharacterized protein</fullName>
    </submittedName>
</protein>
<feature type="region of interest" description="Disordered" evidence="1">
    <location>
        <begin position="1"/>
        <end position="32"/>
    </location>
</feature>
<reference evidence="2 3" key="1">
    <citation type="submission" date="2020-08" db="EMBL/GenBank/DDBJ databases">
        <title>Genomic Encyclopedia of Type Strains, Phase IV (KMG-IV): sequencing the most valuable type-strain genomes for metagenomic binning, comparative biology and taxonomic classification.</title>
        <authorList>
            <person name="Goeker M."/>
        </authorList>
    </citation>
    <scope>NUCLEOTIDE SEQUENCE [LARGE SCALE GENOMIC DNA]</scope>
    <source>
        <strain evidence="2 3">DSM 29853</strain>
    </source>
</reference>
<comment type="caution">
    <text evidence="2">The sequence shown here is derived from an EMBL/GenBank/DDBJ whole genome shotgun (WGS) entry which is preliminary data.</text>
</comment>
<sequence length="32" mass="3236">MAGPGRQSGGIRVACRAGKGRAGGTPVPERER</sequence>
<proteinExistence type="predicted"/>
<name>A0A7W6NMA3_9HYPH</name>
<evidence type="ECO:0000313" key="3">
    <source>
        <dbReference type="Proteomes" id="UP000528286"/>
    </source>
</evidence>
<keyword evidence="3" id="KW-1185">Reference proteome</keyword>
<dbReference type="Proteomes" id="UP000528286">
    <property type="component" value="Unassembled WGS sequence"/>
</dbReference>
<accession>A0A7W6NMA3</accession>